<dbReference type="FunFam" id="3.40.50.1980:FF:000001">
    <property type="entry name" value="Histidinol dehydrogenase"/>
    <property type="match status" value="1"/>
</dbReference>
<dbReference type="GO" id="GO:0046872">
    <property type="term" value="F:metal ion binding"/>
    <property type="evidence" value="ECO:0007669"/>
    <property type="project" value="UniProtKB-KW"/>
</dbReference>
<dbReference type="InterPro" id="IPR022695">
    <property type="entry name" value="Histidinol_DH_monofunct"/>
</dbReference>
<dbReference type="InterPro" id="IPR016161">
    <property type="entry name" value="Ald_DH/histidinol_DH"/>
</dbReference>
<gene>
    <name evidence="9" type="ORF">U14_05855</name>
</gene>
<dbReference type="HOGENOM" id="CLU_006732_3_0_0"/>
<evidence type="ECO:0000313" key="10">
    <source>
        <dbReference type="Proteomes" id="UP000030700"/>
    </source>
</evidence>
<organism evidence="9">
    <name type="scientific">Candidatus Moduliflexus flocculans</name>
    <dbReference type="NCBI Taxonomy" id="1499966"/>
    <lineage>
        <taxon>Bacteria</taxon>
        <taxon>Candidatus Moduliflexota</taxon>
        <taxon>Candidatus Moduliflexia</taxon>
        <taxon>Candidatus Moduliflexales</taxon>
        <taxon>Candidatus Moduliflexaceae</taxon>
    </lineage>
</organism>
<dbReference type="AlphaFoldDB" id="A0A081BT37"/>
<evidence type="ECO:0000256" key="5">
    <source>
        <dbReference type="ARBA" id="ARBA00023002"/>
    </source>
</evidence>
<evidence type="ECO:0000256" key="8">
    <source>
        <dbReference type="RuleBase" id="RU004175"/>
    </source>
</evidence>
<proteinExistence type="inferred from homology"/>
<dbReference type="PRINTS" id="PR00083">
    <property type="entry name" value="HOLDHDRGNASE"/>
</dbReference>
<dbReference type="Proteomes" id="UP000030700">
    <property type="component" value="Unassembled WGS sequence"/>
</dbReference>
<dbReference type="GO" id="GO:0005737">
    <property type="term" value="C:cytoplasm"/>
    <property type="evidence" value="ECO:0007669"/>
    <property type="project" value="TreeGrafter"/>
</dbReference>
<dbReference type="EMBL" id="DF820462">
    <property type="protein sequence ID" value="GAK54568.1"/>
    <property type="molecule type" value="Genomic_DNA"/>
</dbReference>
<dbReference type="GO" id="GO:0004399">
    <property type="term" value="F:histidinol dehydrogenase activity"/>
    <property type="evidence" value="ECO:0007669"/>
    <property type="project" value="InterPro"/>
</dbReference>
<keyword evidence="4" id="KW-0862">Zinc</keyword>
<evidence type="ECO:0000256" key="4">
    <source>
        <dbReference type="ARBA" id="ARBA00022833"/>
    </source>
</evidence>
<dbReference type="SUPFAM" id="SSF53720">
    <property type="entry name" value="ALDH-like"/>
    <property type="match status" value="1"/>
</dbReference>
<evidence type="ECO:0000256" key="6">
    <source>
        <dbReference type="PIRNR" id="PIRNR000099"/>
    </source>
</evidence>
<dbReference type="CDD" id="cd06572">
    <property type="entry name" value="Histidinol_dh"/>
    <property type="match status" value="1"/>
</dbReference>
<dbReference type="PANTHER" id="PTHR21256:SF2">
    <property type="entry name" value="HISTIDINE BIOSYNTHESIS TRIFUNCTIONAL PROTEIN"/>
    <property type="match status" value="1"/>
</dbReference>
<feature type="active site" description="Proton acceptor" evidence="7">
    <location>
        <position position="333"/>
    </location>
</feature>
<dbReference type="Gene3D" id="3.40.50.1980">
    <property type="entry name" value="Nitrogenase molybdenum iron protein domain"/>
    <property type="match status" value="2"/>
</dbReference>
<reference evidence="9" key="1">
    <citation type="journal article" date="2015" name="PeerJ">
        <title>First genomic representation of candidate bacterial phylum KSB3 points to enhanced environmental sensing as a trigger of wastewater bulking.</title>
        <authorList>
            <person name="Sekiguchi Y."/>
            <person name="Ohashi A."/>
            <person name="Parks D.H."/>
            <person name="Yamauchi T."/>
            <person name="Tyson G.W."/>
            <person name="Hugenholtz P."/>
        </authorList>
    </citation>
    <scope>NUCLEOTIDE SEQUENCE [LARGE SCALE GENOMIC DNA]</scope>
</reference>
<evidence type="ECO:0000256" key="7">
    <source>
        <dbReference type="PIRSR" id="PIRSR000099-1"/>
    </source>
</evidence>
<dbReference type="PIRSF" id="PIRSF000099">
    <property type="entry name" value="Histidinol_dh"/>
    <property type="match status" value="1"/>
</dbReference>
<comment type="similarity">
    <text evidence="2 6 8">Belongs to the histidinol dehydrogenase family.</text>
</comment>
<comment type="cofactor">
    <cofactor evidence="1">
        <name>Zn(2+)</name>
        <dbReference type="ChEBI" id="CHEBI:29105"/>
    </cofactor>
</comment>
<dbReference type="STRING" id="1499966.U14_05855"/>
<accession>A0A081BT37</accession>
<evidence type="ECO:0000256" key="1">
    <source>
        <dbReference type="ARBA" id="ARBA00001947"/>
    </source>
</evidence>
<protein>
    <submittedName>
        <fullName evidence="9">Histidinol dehydrogenase</fullName>
    </submittedName>
</protein>
<dbReference type="PANTHER" id="PTHR21256">
    <property type="entry name" value="HISTIDINOL DEHYDROGENASE HDH"/>
    <property type="match status" value="1"/>
</dbReference>
<feature type="active site" description="Proton acceptor" evidence="7">
    <location>
        <position position="332"/>
    </location>
</feature>
<dbReference type="GO" id="GO:0051287">
    <property type="term" value="F:NAD binding"/>
    <property type="evidence" value="ECO:0007669"/>
    <property type="project" value="InterPro"/>
</dbReference>
<dbReference type="Gene3D" id="1.20.5.1300">
    <property type="match status" value="1"/>
</dbReference>
<dbReference type="NCBIfam" id="TIGR00069">
    <property type="entry name" value="hisD"/>
    <property type="match status" value="1"/>
</dbReference>
<evidence type="ECO:0000256" key="3">
    <source>
        <dbReference type="ARBA" id="ARBA00022723"/>
    </source>
</evidence>
<keyword evidence="5 6" id="KW-0560">Oxidoreductase</keyword>
<keyword evidence="10" id="KW-1185">Reference proteome</keyword>
<sequence>MENIIEIYTLKTMSAADRIRIMERAQQEINEIYPQVRRVIDDVRQHGDAALFKYMEEFDGVKLDAATVKVSRKEVEDAYKLIDATLLESLKILHKQVQRFHDLQKPQEWMTELSPGLLAGQMIVPLDIVGCYSPGGRGWFPSTMFMNACPAVAAGVKRIIMCTPPSKDGSINPGALVAADIAGVREIYKLSGAQAIAAMAYGTESVPQVLKITGPGSAWVVAAKSLVKNDVGIGVEAGPGEGLVIADEAASPEFVASDIIIQAEHGNDSAGLCVTNSRVLAEKAQQLVNEYTAELPEYRRDFVTTSLKKYGAIIVVDTMDEAFDFANEYGVEHLEIQTKNPLQDMKKVKNAGGMYIGAYAPLSAGCFCSGPNHTLPTSKAGRIRGGLNTEDFLKKITFEYPTREGLEHLKDAMVSLADYEGFPAHRNAILRRFAVK</sequence>
<evidence type="ECO:0000256" key="2">
    <source>
        <dbReference type="ARBA" id="ARBA00010178"/>
    </source>
</evidence>
<evidence type="ECO:0000313" key="9">
    <source>
        <dbReference type="EMBL" id="GAK54568.1"/>
    </source>
</evidence>
<name>A0A081BT37_9BACT</name>
<dbReference type="InterPro" id="IPR012131">
    <property type="entry name" value="Hstdl_DH"/>
</dbReference>
<dbReference type="Pfam" id="PF00815">
    <property type="entry name" value="Histidinol_dh"/>
    <property type="match status" value="1"/>
</dbReference>
<dbReference type="GO" id="GO:0000105">
    <property type="term" value="P:L-histidine biosynthetic process"/>
    <property type="evidence" value="ECO:0007669"/>
    <property type="project" value="InterPro"/>
</dbReference>
<keyword evidence="3" id="KW-0479">Metal-binding</keyword>